<dbReference type="NCBIfam" id="TIGR00727">
    <property type="entry name" value="ISP4_OPT"/>
    <property type="match status" value="1"/>
</dbReference>
<dbReference type="OrthoDB" id="9986677at2759"/>
<feature type="transmembrane region" description="Helical" evidence="10">
    <location>
        <begin position="771"/>
        <end position="793"/>
    </location>
</feature>
<feature type="transmembrane region" description="Helical" evidence="10">
    <location>
        <begin position="338"/>
        <end position="359"/>
    </location>
</feature>
<evidence type="ECO:0000256" key="2">
    <source>
        <dbReference type="ARBA" id="ARBA00008807"/>
    </source>
</evidence>
<evidence type="ECO:0000256" key="8">
    <source>
        <dbReference type="ARBA" id="ARBA00023136"/>
    </source>
</evidence>
<evidence type="ECO:0000256" key="4">
    <source>
        <dbReference type="ARBA" id="ARBA00022692"/>
    </source>
</evidence>
<organism evidence="11 12">
    <name type="scientific">Fusarium falciforme</name>
    <dbReference type="NCBI Taxonomy" id="195108"/>
    <lineage>
        <taxon>Eukaryota</taxon>
        <taxon>Fungi</taxon>
        <taxon>Dikarya</taxon>
        <taxon>Ascomycota</taxon>
        <taxon>Pezizomycotina</taxon>
        <taxon>Sordariomycetes</taxon>
        <taxon>Hypocreomycetidae</taxon>
        <taxon>Hypocreales</taxon>
        <taxon>Nectriaceae</taxon>
        <taxon>Fusarium</taxon>
        <taxon>Fusarium solani species complex</taxon>
    </lineage>
</organism>
<feature type="transmembrane region" description="Helical" evidence="10">
    <location>
        <begin position="693"/>
        <end position="714"/>
    </location>
</feature>
<evidence type="ECO:0000256" key="1">
    <source>
        <dbReference type="ARBA" id="ARBA00004141"/>
    </source>
</evidence>
<feature type="transmembrane region" description="Helical" evidence="10">
    <location>
        <begin position="457"/>
        <end position="477"/>
    </location>
</feature>
<feature type="transmembrane region" description="Helical" evidence="10">
    <location>
        <begin position="740"/>
        <end position="759"/>
    </location>
</feature>
<evidence type="ECO:0000256" key="9">
    <source>
        <dbReference type="SAM" id="MobiDB-lite"/>
    </source>
</evidence>
<dbReference type="GO" id="GO:0035673">
    <property type="term" value="F:oligopeptide transmembrane transporter activity"/>
    <property type="evidence" value="ECO:0007669"/>
    <property type="project" value="InterPro"/>
</dbReference>
<keyword evidence="8 10" id="KW-0472">Membrane</keyword>
<accession>A0A9W8RL35</accession>
<feature type="transmembrane region" description="Helical" evidence="10">
    <location>
        <begin position="542"/>
        <end position="565"/>
    </location>
</feature>
<evidence type="ECO:0000313" key="11">
    <source>
        <dbReference type="EMBL" id="KAJ4198388.1"/>
    </source>
</evidence>
<feature type="region of interest" description="Disordered" evidence="9">
    <location>
        <begin position="1"/>
        <end position="33"/>
    </location>
</feature>
<gene>
    <name evidence="11" type="ORF">NW755_001075</name>
</gene>
<evidence type="ECO:0008006" key="13">
    <source>
        <dbReference type="Google" id="ProtNLM"/>
    </source>
</evidence>
<keyword evidence="5" id="KW-0571">Peptide transport</keyword>
<evidence type="ECO:0000256" key="6">
    <source>
        <dbReference type="ARBA" id="ARBA00022927"/>
    </source>
</evidence>
<feature type="transmembrane region" description="Helical" evidence="10">
    <location>
        <begin position="128"/>
        <end position="147"/>
    </location>
</feature>
<name>A0A9W8RL35_9HYPO</name>
<keyword evidence="4 10" id="KW-0812">Transmembrane</keyword>
<comment type="subcellular location">
    <subcellularLocation>
        <location evidence="1">Membrane</location>
        <topology evidence="1">Multi-pass membrane protein</topology>
    </subcellularLocation>
</comment>
<dbReference type="NCBIfam" id="TIGR00728">
    <property type="entry name" value="OPT_sfam"/>
    <property type="match status" value="1"/>
</dbReference>
<dbReference type="InterPro" id="IPR004813">
    <property type="entry name" value="OPT"/>
</dbReference>
<comment type="caution">
    <text evidence="11">The sequence shown here is derived from an EMBL/GenBank/DDBJ whole genome shotgun (WGS) entry which is preliminary data.</text>
</comment>
<dbReference type="Proteomes" id="UP001152087">
    <property type="component" value="Unassembled WGS sequence"/>
</dbReference>
<evidence type="ECO:0000256" key="3">
    <source>
        <dbReference type="ARBA" id="ARBA00022448"/>
    </source>
</evidence>
<evidence type="ECO:0000256" key="7">
    <source>
        <dbReference type="ARBA" id="ARBA00022989"/>
    </source>
</evidence>
<feature type="transmembrane region" description="Helical" evidence="10">
    <location>
        <begin position="380"/>
        <end position="403"/>
    </location>
</feature>
<dbReference type="Pfam" id="PF03169">
    <property type="entry name" value="OPT"/>
    <property type="match status" value="1"/>
</dbReference>
<feature type="transmembrane region" description="Helical" evidence="10">
    <location>
        <begin position="516"/>
        <end position="536"/>
    </location>
</feature>
<keyword evidence="3" id="KW-0813">Transport</keyword>
<dbReference type="GO" id="GO:0015031">
    <property type="term" value="P:protein transport"/>
    <property type="evidence" value="ECO:0007669"/>
    <property type="project" value="UniProtKB-KW"/>
</dbReference>
<sequence length="846" mass="95659">MESEVTRAAISNDAISNDSTSPHESEAIPTELKAPVLETDIPGPDLVEKLKILLKEHERDQNFPHQVLNRARSYLNNSNDADPELARSIFADFEEQKDLMLNNSIYPEVRAVVGPTDDPSLPVGTFRVFILGTLFAICGTAICQFFSLRMPPIEISTHVAQLLSMPLGLLMARWLPERKFRILSWEFSLNPGPFNQKEHVLIAIMTNVSFGGGSTGAYIVGIIQVLKLERFYGETVLANSIPWQITTLLSTQLIGYGCAGMARRFLVYPAPMIWPKGLANIGLTKALFDDDGEIGRSANGWTISRYKFFYIAFGAMFLYFWIPNYLFTGIALFNWPTWISPGNVTLALIAGATCGLGLNPLPSLDWNMLTYMVDPIIMPFFTVINFASGMALAGFVVAPFMYFNNAWKGGYFPINGNKIYDNTGNIYNVSRILSPKFTLNETAYYEYSPPLVNTTQSLNYVAVFMVYICLPVHIYLWHRHDMLSGLKAFWSGKSREEEFKDVHNRLMAVYPECPHWWYLIILVLAFVMACVSVTVWPTDMPVWGIFLALVFTAILQIPLGILTAITNIQISTAFLAMVIGGYVLEGRAIPNMIFKMFSFMSTHQSVNFLSDPKLAHYAKIPPRWAFAAQVWATVLAGFVALGVNHWVLRNIEDVCSERQKDRFTCPHTHSFFMSTVMWGCIGPRRLFGPGAPYAAITYLMPLGLVFPIVVYYLGKRWPRSFWKNVNSPIFLAGPLGWAPFNWSYIQGGVLLAFVFNYYIKRRYTEWWEKYAYVLTSSFSAAIGISGLVMYFALQHPGVVLDWWGNRVGNEGVDRGGFLNAQRKPVRCSHFKVPEKGFFDIDFNWRV</sequence>
<evidence type="ECO:0000256" key="5">
    <source>
        <dbReference type="ARBA" id="ARBA00022856"/>
    </source>
</evidence>
<protein>
    <recommendedName>
        <fullName evidence="13">OPT family small oligopeptide transporter</fullName>
    </recommendedName>
</protein>
<reference evidence="11" key="1">
    <citation type="submission" date="2022-09" db="EMBL/GenBank/DDBJ databases">
        <title>Fusarium specimens isolated from Avocado Roots.</title>
        <authorList>
            <person name="Stajich J."/>
            <person name="Roper C."/>
            <person name="Heimlech-Rivalta G."/>
        </authorList>
    </citation>
    <scope>NUCLEOTIDE SEQUENCE</scope>
    <source>
        <strain evidence="11">A02</strain>
    </source>
</reference>
<dbReference type="AlphaFoldDB" id="A0A9W8RL35"/>
<feature type="transmembrane region" description="Helical" evidence="10">
    <location>
        <begin position="624"/>
        <end position="648"/>
    </location>
</feature>
<proteinExistence type="inferred from homology"/>
<feature type="transmembrane region" description="Helical" evidence="10">
    <location>
        <begin position="308"/>
        <end position="332"/>
    </location>
</feature>
<keyword evidence="6" id="KW-0653">Protein transport</keyword>
<evidence type="ECO:0000313" key="12">
    <source>
        <dbReference type="Proteomes" id="UP001152087"/>
    </source>
</evidence>
<dbReference type="InterPro" id="IPR004648">
    <property type="entry name" value="Oligpept_transpt"/>
</dbReference>
<dbReference type="GO" id="GO:0016020">
    <property type="term" value="C:membrane"/>
    <property type="evidence" value="ECO:0007669"/>
    <property type="project" value="UniProtKB-SubCell"/>
</dbReference>
<keyword evidence="7 10" id="KW-1133">Transmembrane helix</keyword>
<evidence type="ECO:0000256" key="10">
    <source>
        <dbReference type="SAM" id="Phobius"/>
    </source>
</evidence>
<feature type="transmembrane region" description="Helical" evidence="10">
    <location>
        <begin position="572"/>
        <end position="590"/>
    </location>
</feature>
<dbReference type="PANTHER" id="PTHR22601">
    <property type="entry name" value="ISP4 LIKE PROTEIN"/>
    <property type="match status" value="1"/>
</dbReference>
<comment type="similarity">
    <text evidence="2">Belongs to the oligopeptide OPT transporter family.</text>
</comment>
<keyword evidence="12" id="KW-1185">Reference proteome</keyword>
<dbReference type="EMBL" id="JAOQAV010000001">
    <property type="protein sequence ID" value="KAJ4198388.1"/>
    <property type="molecule type" value="Genomic_DNA"/>
</dbReference>